<accession>A0ABW9ZY91</accession>
<dbReference type="EMBL" id="JAACJS010000015">
    <property type="protein sequence ID" value="NCI52136.1"/>
    <property type="molecule type" value="Genomic_DNA"/>
</dbReference>
<evidence type="ECO:0000313" key="1">
    <source>
        <dbReference type="EMBL" id="NCI52136.1"/>
    </source>
</evidence>
<protein>
    <submittedName>
        <fullName evidence="1">Polyhydroxyalkanoic acid system protein</fullName>
    </submittedName>
</protein>
<proteinExistence type="predicted"/>
<organism evidence="1 2">
    <name type="scientific">Sediminibacterium roseum</name>
    <dbReference type="NCBI Taxonomy" id="1978412"/>
    <lineage>
        <taxon>Bacteria</taxon>
        <taxon>Pseudomonadati</taxon>
        <taxon>Bacteroidota</taxon>
        <taxon>Chitinophagia</taxon>
        <taxon>Chitinophagales</taxon>
        <taxon>Chitinophagaceae</taxon>
        <taxon>Sediminibacterium</taxon>
    </lineage>
</organism>
<dbReference type="Proteomes" id="UP000753802">
    <property type="component" value="Unassembled WGS sequence"/>
</dbReference>
<sequence>MASFNMSVPHQLTQDEALKRIQNALGQLKQEHGDKISNLTENWSGNTGTFGLTVMGFDVSGKLTVTASSVDIDAELPFAASLFKGKIKELIGGKAGELLK</sequence>
<name>A0ABW9ZY91_9BACT</name>
<dbReference type="RefSeq" id="WP_161820392.1">
    <property type="nucleotide sequence ID" value="NZ_JAACJS010000015.1"/>
</dbReference>
<evidence type="ECO:0000313" key="2">
    <source>
        <dbReference type="Proteomes" id="UP000753802"/>
    </source>
</evidence>
<keyword evidence="2" id="KW-1185">Reference proteome</keyword>
<comment type="caution">
    <text evidence="1">The sequence shown here is derived from an EMBL/GenBank/DDBJ whole genome shotgun (WGS) entry which is preliminary data.</text>
</comment>
<dbReference type="Pfam" id="PF09650">
    <property type="entry name" value="PHA_gran_rgn"/>
    <property type="match status" value="1"/>
</dbReference>
<dbReference type="InterPro" id="IPR013433">
    <property type="entry name" value="PHA_gran_rgn"/>
</dbReference>
<gene>
    <name evidence="1" type="ORF">GWC95_19585</name>
</gene>
<reference evidence="1 2" key="1">
    <citation type="submission" date="2020-01" db="EMBL/GenBank/DDBJ databases">
        <title>Genome analysis.</title>
        <authorList>
            <person name="Wu S."/>
            <person name="Wang G."/>
        </authorList>
    </citation>
    <scope>NUCLEOTIDE SEQUENCE [LARGE SCALE GENOMIC DNA]</scope>
    <source>
        <strain evidence="1 2">SYL130</strain>
    </source>
</reference>